<feature type="transmembrane region" description="Helical" evidence="8">
    <location>
        <begin position="215"/>
        <end position="237"/>
    </location>
</feature>
<sequence length="273" mass="29338">MGENRTPSADKMPRFDFKHCSHMIRIFLAEMIGLGVVCFMVMIYQNGPVAGPIVVGLAFTWVAWVFGPISGAQVNPAVTLALFLTRRLSVVYTIICLLAQMIGAMAGAWIGKIAGPAAYASNNTLGLTLRNPDISSGQAVGLEMLGTGLLILCVLGMLDEFRAPIWAQGHVTIFPFAFGVTQALVACLIGGLTGSSLNPARSLGPAIVNQNFTEIWIYIVGPIVGGLLAAILYEMVLSDAASLPRLKAWFTHADFDRTKDYQEEDRNMADTAL</sequence>
<dbReference type="GO" id="GO:0015250">
    <property type="term" value="F:water channel activity"/>
    <property type="evidence" value="ECO:0007669"/>
    <property type="project" value="TreeGrafter"/>
</dbReference>
<keyword evidence="3 7" id="KW-0813">Transport</keyword>
<dbReference type="EMBL" id="JTDF01000094">
    <property type="protein sequence ID" value="KAF8572285.1"/>
    <property type="molecule type" value="Genomic_DNA"/>
</dbReference>
<feature type="transmembrane region" description="Helical" evidence="8">
    <location>
        <begin position="50"/>
        <end position="69"/>
    </location>
</feature>
<evidence type="ECO:0000256" key="8">
    <source>
        <dbReference type="SAM" id="Phobius"/>
    </source>
</evidence>
<comment type="subcellular location">
    <subcellularLocation>
        <location evidence="1">Membrane</location>
        <topology evidence="1">Multi-pass membrane protein</topology>
    </subcellularLocation>
</comment>
<feature type="transmembrane region" description="Helical" evidence="8">
    <location>
        <begin position="24"/>
        <end position="44"/>
    </location>
</feature>
<organism evidence="9 10">
    <name type="scientific">Paragonimus westermani</name>
    <dbReference type="NCBI Taxonomy" id="34504"/>
    <lineage>
        <taxon>Eukaryota</taxon>
        <taxon>Metazoa</taxon>
        <taxon>Spiralia</taxon>
        <taxon>Lophotrochozoa</taxon>
        <taxon>Platyhelminthes</taxon>
        <taxon>Trematoda</taxon>
        <taxon>Digenea</taxon>
        <taxon>Plagiorchiida</taxon>
        <taxon>Troglotremata</taxon>
        <taxon>Troglotrematidae</taxon>
        <taxon>Paragonimus</taxon>
    </lineage>
</organism>
<evidence type="ECO:0000256" key="5">
    <source>
        <dbReference type="ARBA" id="ARBA00022989"/>
    </source>
</evidence>
<dbReference type="InterPro" id="IPR000425">
    <property type="entry name" value="MIP"/>
</dbReference>
<dbReference type="PROSITE" id="PS00221">
    <property type="entry name" value="MIP"/>
    <property type="match status" value="1"/>
</dbReference>
<dbReference type="InterPro" id="IPR034294">
    <property type="entry name" value="Aquaporin_transptr"/>
</dbReference>
<feature type="transmembrane region" description="Helical" evidence="8">
    <location>
        <begin position="90"/>
        <end position="110"/>
    </location>
</feature>
<comment type="similarity">
    <text evidence="2 7">Belongs to the MIP/aquaporin (TC 1.A.8) family.</text>
</comment>
<keyword evidence="10" id="KW-1185">Reference proteome</keyword>
<reference evidence="9 10" key="1">
    <citation type="submission" date="2019-07" db="EMBL/GenBank/DDBJ databases">
        <title>Annotation for the trematode Paragonimus westermani.</title>
        <authorList>
            <person name="Choi Y.-J."/>
        </authorList>
    </citation>
    <scope>NUCLEOTIDE SEQUENCE [LARGE SCALE GENOMIC DNA]</scope>
    <source>
        <strain evidence="9">180907_Pwestermani</strain>
    </source>
</reference>
<name>A0A8T0DWH7_9TREM</name>
<dbReference type="InterPro" id="IPR023271">
    <property type="entry name" value="Aquaporin-like"/>
</dbReference>
<dbReference type="PANTHER" id="PTHR19139">
    <property type="entry name" value="AQUAPORIN TRANSPORTER"/>
    <property type="match status" value="1"/>
</dbReference>
<feature type="transmembrane region" description="Helical" evidence="8">
    <location>
        <begin position="170"/>
        <end position="195"/>
    </location>
</feature>
<dbReference type="Gene3D" id="1.20.1080.10">
    <property type="entry name" value="Glycerol uptake facilitator protein"/>
    <property type="match status" value="1"/>
</dbReference>
<dbReference type="Pfam" id="PF00230">
    <property type="entry name" value="MIP"/>
    <property type="match status" value="1"/>
</dbReference>
<gene>
    <name evidence="9" type="ORF">P879_00682</name>
</gene>
<dbReference type="OrthoDB" id="3222at2759"/>
<accession>A0A8T0DWH7</accession>
<evidence type="ECO:0000313" key="9">
    <source>
        <dbReference type="EMBL" id="KAF8572285.1"/>
    </source>
</evidence>
<feature type="transmembrane region" description="Helical" evidence="8">
    <location>
        <begin position="139"/>
        <end position="158"/>
    </location>
</feature>
<dbReference type="PRINTS" id="PR00783">
    <property type="entry name" value="MINTRINSICP"/>
</dbReference>
<dbReference type="SUPFAM" id="SSF81338">
    <property type="entry name" value="Aquaporin-like"/>
    <property type="match status" value="1"/>
</dbReference>
<evidence type="ECO:0000256" key="3">
    <source>
        <dbReference type="ARBA" id="ARBA00022448"/>
    </source>
</evidence>
<comment type="caution">
    <text evidence="9">The sequence shown here is derived from an EMBL/GenBank/DDBJ whole genome shotgun (WGS) entry which is preliminary data.</text>
</comment>
<protein>
    <recommendedName>
        <fullName evidence="11">Aquaporin-1</fullName>
    </recommendedName>
</protein>
<evidence type="ECO:0000256" key="6">
    <source>
        <dbReference type="ARBA" id="ARBA00023136"/>
    </source>
</evidence>
<dbReference type="Proteomes" id="UP000699462">
    <property type="component" value="Unassembled WGS sequence"/>
</dbReference>
<dbReference type="PANTHER" id="PTHR19139:SF290">
    <property type="entry name" value="AQUAPORIN"/>
    <property type="match status" value="1"/>
</dbReference>
<dbReference type="GO" id="GO:0005886">
    <property type="term" value="C:plasma membrane"/>
    <property type="evidence" value="ECO:0007669"/>
    <property type="project" value="TreeGrafter"/>
</dbReference>
<dbReference type="InterPro" id="IPR022357">
    <property type="entry name" value="MIP_CS"/>
</dbReference>
<evidence type="ECO:0008006" key="11">
    <source>
        <dbReference type="Google" id="ProtNLM"/>
    </source>
</evidence>
<keyword evidence="5 8" id="KW-1133">Transmembrane helix</keyword>
<evidence type="ECO:0000313" key="10">
    <source>
        <dbReference type="Proteomes" id="UP000699462"/>
    </source>
</evidence>
<dbReference type="AlphaFoldDB" id="A0A8T0DWH7"/>
<proteinExistence type="inferred from homology"/>
<evidence type="ECO:0000256" key="7">
    <source>
        <dbReference type="RuleBase" id="RU000477"/>
    </source>
</evidence>
<keyword evidence="4 7" id="KW-0812">Transmembrane</keyword>
<evidence type="ECO:0000256" key="1">
    <source>
        <dbReference type="ARBA" id="ARBA00004141"/>
    </source>
</evidence>
<keyword evidence="6 8" id="KW-0472">Membrane</keyword>
<evidence type="ECO:0000256" key="2">
    <source>
        <dbReference type="ARBA" id="ARBA00006175"/>
    </source>
</evidence>
<evidence type="ECO:0000256" key="4">
    <source>
        <dbReference type="ARBA" id="ARBA00022692"/>
    </source>
</evidence>